<name>A0A0L0D1G0_THETB</name>
<proteinExistence type="predicted"/>
<dbReference type="RefSeq" id="XP_013762956.1">
    <property type="nucleotide sequence ID" value="XM_013907502.1"/>
</dbReference>
<sequence length="180" mass="19112">MGRYVGRAGRHQTGGRPERLGRTRVRGGWRPCSHTMLARLQTERAEAETALGIAAPLPVGTSPSPNSEAARALGLWLAADEIVWASLPSFTGFWSPTPDCYEPMCTTDELGAVAGDDAAFRAHFPIAAGVVAARAGVWGERVLGWGLASEVRADAIFGEEDGAAYARTDDGDVIVFATRE</sequence>
<evidence type="ECO:0000256" key="1">
    <source>
        <dbReference type="SAM" id="MobiDB-lite"/>
    </source>
</evidence>
<gene>
    <name evidence="2" type="ORF">AMSG_00092</name>
</gene>
<reference evidence="2 3" key="1">
    <citation type="submission" date="2010-05" db="EMBL/GenBank/DDBJ databases">
        <title>The Genome Sequence of Thecamonas trahens ATCC 50062.</title>
        <authorList>
            <consortium name="The Broad Institute Genome Sequencing Platform"/>
            <person name="Russ C."/>
            <person name="Cuomo C."/>
            <person name="Shea T."/>
            <person name="Young S.K."/>
            <person name="Zeng Q."/>
            <person name="Koehrsen M."/>
            <person name="Haas B."/>
            <person name="Borodovsky M."/>
            <person name="Guigo R."/>
            <person name="Alvarado L."/>
            <person name="Berlin A."/>
            <person name="Bochicchio J."/>
            <person name="Borenstein D."/>
            <person name="Chapman S."/>
            <person name="Chen Z."/>
            <person name="Freedman E."/>
            <person name="Gellesch M."/>
            <person name="Goldberg J."/>
            <person name="Griggs A."/>
            <person name="Gujja S."/>
            <person name="Heilman E."/>
            <person name="Heiman D."/>
            <person name="Hepburn T."/>
            <person name="Howarth C."/>
            <person name="Jen D."/>
            <person name="Larson L."/>
            <person name="Mehta T."/>
            <person name="Park D."/>
            <person name="Pearson M."/>
            <person name="Roberts A."/>
            <person name="Saif S."/>
            <person name="Shenoy N."/>
            <person name="Sisk P."/>
            <person name="Stolte C."/>
            <person name="Sykes S."/>
            <person name="Thomson T."/>
            <person name="Walk T."/>
            <person name="White J."/>
            <person name="Yandava C."/>
            <person name="Burger G."/>
            <person name="Gray M.W."/>
            <person name="Holland P.W.H."/>
            <person name="King N."/>
            <person name="Lang F.B.F."/>
            <person name="Roger A.J."/>
            <person name="Ruiz-Trillo I."/>
            <person name="Lander E."/>
            <person name="Nusbaum C."/>
        </authorList>
    </citation>
    <scope>NUCLEOTIDE SEQUENCE [LARGE SCALE GENOMIC DNA]</scope>
    <source>
        <strain evidence="2 3">ATCC 50062</strain>
    </source>
</reference>
<organism evidence="2 3">
    <name type="scientific">Thecamonas trahens ATCC 50062</name>
    <dbReference type="NCBI Taxonomy" id="461836"/>
    <lineage>
        <taxon>Eukaryota</taxon>
        <taxon>Apusozoa</taxon>
        <taxon>Apusomonadida</taxon>
        <taxon>Apusomonadidae</taxon>
        <taxon>Thecamonas</taxon>
    </lineage>
</organism>
<dbReference type="EMBL" id="GL349433">
    <property type="protein sequence ID" value="KNC45975.1"/>
    <property type="molecule type" value="Genomic_DNA"/>
</dbReference>
<feature type="region of interest" description="Disordered" evidence="1">
    <location>
        <begin position="1"/>
        <end position="26"/>
    </location>
</feature>
<accession>A0A0L0D1G0</accession>
<keyword evidence="3" id="KW-1185">Reference proteome</keyword>
<dbReference type="Proteomes" id="UP000054408">
    <property type="component" value="Unassembled WGS sequence"/>
</dbReference>
<evidence type="ECO:0000313" key="3">
    <source>
        <dbReference type="Proteomes" id="UP000054408"/>
    </source>
</evidence>
<dbReference type="GeneID" id="25559914"/>
<dbReference type="AlphaFoldDB" id="A0A0L0D1G0"/>
<protein>
    <submittedName>
        <fullName evidence="2">Uncharacterized protein</fullName>
    </submittedName>
</protein>
<evidence type="ECO:0000313" key="2">
    <source>
        <dbReference type="EMBL" id="KNC45975.1"/>
    </source>
</evidence>